<dbReference type="EMBL" id="FOLY01000004">
    <property type="protein sequence ID" value="SFC64042.1"/>
    <property type="molecule type" value="Genomic_DNA"/>
</dbReference>
<keyword evidence="2" id="KW-1185">Reference proteome</keyword>
<organism evidence="1 2">
    <name type="scientific">Kushneria avicenniae</name>
    <dbReference type="NCBI Taxonomy" id="402385"/>
    <lineage>
        <taxon>Bacteria</taxon>
        <taxon>Pseudomonadati</taxon>
        <taxon>Pseudomonadota</taxon>
        <taxon>Gammaproteobacteria</taxon>
        <taxon>Oceanospirillales</taxon>
        <taxon>Halomonadaceae</taxon>
        <taxon>Kushneria</taxon>
    </lineage>
</organism>
<gene>
    <name evidence="1" type="ORF">SAMN05421848_2175</name>
</gene>
<sequence length="192" mass="21636">MKIILMRHGAPQVRFDERMAAADFRDWVARYQLAGLDELTRCEQAFSVARECAAVACSDLPRSLESALRLEAGNIVYSDPLMREIDLPHGSGRWPTPSLPTTFWLVAFRVLWLMGYHGNAEGRRAVFSRADAAASKLVELAREHCSVLFVGHGMINHLLARELISRGWQGPRQPGRAHWQYGVYEYQGQAIA</sequence>
<evidence type="ECO:0000313" key="1">
    <source>
        <dbReference type="EMBL" id="SFC64042.1"/>
    </source>
</evidence>
<dbReference type="Pfam" id="PF00300">
    <property type="entry name" value="His_Phos_1"/>
    <property type="match status" value="1"/>
</dbReference>
<dbReference type="OrthoDB" id="9156506at2"/>
<reference evidence="2" key="1">
    <citation type="submission" date="2016-10" db="EMBL/GenBank/DDBJ databases">
        <authorList>
            <person name="Varghese N."/>
            <person name="Submissions S."/>
        </authorList>
    </citation>
    <scope>NUCLEOTIDE SEQUENCE [LARGE SCALE GENOMIC DNA]</scope>
    <source>
        <strain evidence="2">DSM 23439</strain>
    </source>
</reference>
<dbReference type="AlphaFoldDB" id="A0A1I1KUW3"/>
<accession>A0A1I1KUW3</accession>
<dbReference type="STRING" id="402385.SAMN05421848_2175"/>
<proteinExistence type="predicted"/>
<evidence type="ECO:0000313" key="2">
    <source>
        <dbReference type="Proteomes" id="UP000199046"/>
    </source>
</evidence>
<dbReference type="Proteomes" id="UP000199046">
    <property type="component" value="Unassembled WGS sequence"/>
</dbReference>
<dbReference type="InterPro" id="IPR013078">
    <property type="entry name" value="His_Pase_superF_clade-1"/>
</dbReference>
<dbReference type="Gene3D" id="3.40.50.1240">
    <property type="entry name" value="Phosphoglycerate mutase-like"/>
    <property type="match status" value="1"/>
</dbReference>
<dbReference type="SUPFAM" id="SSF53254">
    <property type="entry name" value="Phosphoglycerate mutase-like"/>
    <property type="match status" value="1"/>
</dbReference>
<name>A0A1I1KUW3_9GAMM</name>
<dbReference type="RefSeq" id="WP_090133837.1">
    <property type="nucleotide sequence ID" value="NZ_FOLY01000004.1"/>
</dbReference>
<dbReference type="InterPro" id="IPR029033">
    <property type="entry name" value="His_PPase_superfam"/>
</dbReference>
<protein>
    <submittedName>
        <fullName evidence="1">Broad specificity phosphatase PhoE</fullName>
    </submittedName>
</protein>